<dbReference type="SUPFAM" id="SSF56322">
    <property type="entry name" value="ADC synthase"/>
    <property type="match status" value="1"/>
</dbReference>
<dbReference type="PANTHER" id="PTHR11236:SF48">
    <property type="entry name" value="ISOCHORISMATE SYNTHASE MENF"/>
    <property type="match status" value="1"/>
</dbReference>
<dbReference type="InterPro" id="IPR019999">
    <property type="entry name" value="Anth_synth_I-like"/>
</dbReference>
<dbReference type="PANTHER" id="PTHR11236">
    <property type="entry name" value="AMINOBENZOATE/ANTHRANILATE SYNTHASE"/>
    <property type="match status" value="1"/>
</dbReference>
<evidence type="ECO:0000313" key="8">
    <source>
        <dbReference type="Proteomes" id="UP001519064"/>
    </source>
</evidence>
<name>A0ABS3X6W2_9ACTN</name>
<dbReference type="Proteomes" id="UP001519064">
    <property type="component" value="Unassembled WGS sequence"/>
</dbReference>
<reference evidence="7 8" key="1">
    <citation type="submission" date="2020-11" db="EMBL/GenBank/DDBJ databases">
        <title>Streptomyces spirodelae sp. nov., isolated from duckweed.</title>
        <authorList>
            <person name="Saimee Y."/>
            <person name="Duangmal K."/>
        </authorList>
    </citation>
    <scope>NUCLEOTIDE SEQUENCE [LARGE SCALE GENOMIC DNA]</scope>
    <source>
        <strain evidence="7 8">S16-07</strain>
    </source>
</reference>
<sequence length="489" mass="52467">MPQRRRYLERELSLSLPPLRSATRLVESLWPEGGHVVFERNGRYSVCGDLLGEVRLQGGRVRAWYDGALVADEEAVDPLRQLDACLRAFPVRSWRAYGWAAFELGCALAGLPVGDEPLAHLAVPATEVVLEEGRARVRALSQQSLDTVCALLAEWAAERPGGPAPAPAPAPAAAAEVDPAPAGISVPQGLDAPGDPHSQTYRAAVRLAVDDIRAGLLQKVILSRTVPVDFPVDLAATYARGRVHNTPARSFLLDLGGVAATGFSPETVLEVEGSRVTTQPLAGTRRRSPDREETLRLREELYASEKEIYEHAISVKTSVDELDTVCRPGSVHVTDYMSVRERGSVQHLASSVSGELAPGRTAWQALAAAFPAVTASGVPKRAAYDCMRRLETGRRGLYGGAVLTVDSEGEMDAALVLRSVYRSAGRCWLRAGAGIVAGSTPEREYEETCEKLESIARHLVPGPAPAQRDDRAERPVPVRAGHLAKAGGA</sequence>
<feature type="region of interest" description="Disordered" evidence="5">
    <location>
        <begin position="461"/>
        <end position="489"/>
    </location>
</feature>
<feature type="domain" description="Chorismate-utilising enzyme C-terminal" evidence="6">
    <location>
        <begin position="199"/>
        <end position="451"/>
    </location>
</feature>
<evidence type="ECO:0000256" key="5">
    <source>
        <dbReference type="SAM" id="MobiDB-lite"/>
    </source>
</evidence>
<evidence type="ECO:0000313" key="7">
    <source>
        <dbReference type="EMBL" id="MBO8191119.1"/>
    </source>
</evidence>
<evidence type="ECO:0000256" key="3">
    <source>
        <dbReference type="ARBA" id="ARBA00022842"/>
    </source>
</evidence>
<comment type="cofactor">
    <cofactor evidence="1">
        <name>Mg(2+)</name>
        <dbReference type="ChEBI" id="CHEBI:18420"/>
    </cofactor>
</comment>
<keyword evidence="2" id="KW-0479">Metal-binding</keyword>
<evidence type="ECO:0000256" key="1">
    <source>
        <dbReference type="ARBA" id="ARBA00001946"/>
    </source>
</evidence>
<proteinExistence type="predicted"/>
<dbReference type="Pfam" id="PF00425">
    <property type="entry name" value="Chorismate_bind"/>
    <property type="match status" value="1"/>
</dbReference>
<keyword evidence="3" id="KW-0460">Magnesium</keyword>
<organism evidence="7 8">
    <name type="scientific">Streptomyces oryzae</name>
    <dbReference type="NCBI Taxonomy" id="1434886"/>
    <lineage>
        <taxon>Bacteria</taxon>
        <taxon>Bacillati</taxon>
        <taxon>Actinomycetota</taxon>
        <taxon>Actinomycetes</taxon>
        <taxon>Kitasatosporales</taxon>
        <taxon>Streptomycetaceae</taxon>
        <taxon>Streptomyces</taxon>
    </lineage>
</organism>
<dbReference type="PRINTS" id="PR00095">
    <property type="entry name" value="ANTSNTHASEI"/>
</dbReference>
<dbReference type="RefSeq" id="WP_209238216.1">
    <property type="nucleotide sequence ID" value="NZ_JADKMA010000016.1"/>
</dbReference>
<evidence type="ECO:0000256" key="4">
    <source>
        <dbReference type="ARBA" id="ARBA00023239"/>
    </source>
</evidence>
<protein>
    <submittedName>
        <fullName evidence="7">Salicylate synthase</fullName>
    </submittedName>
</protein>
<dbReference type="InterPro" id="IPR005801">
    <property type="entry name" value="ADC_synthase"/>
</dbReference>
<feature type="compositionally biased region" description="Basic and acidic residues" evidence="5">
    <location>
        <begin position="467"/>
        <end position="476"/>
    </location>
</feature>
<dbReference type="InterPro" id="IPR015890">
    <property type="entry name" value="Chorismate_C"/>
</dbReference>
<evidence type="ECO:0000259" key="6">
    <source>
        <dbReference type="Pfam" id="PF00425"/>
    </source>
</evidence>
<accession>A0ABS3X6W2</accession>
<keyword evidence="4" id="KW-0456">Lyase</keyword>
<gene>
    <name evidence="7" type="ORF">ITI46_05340</name>
</gene>
<dbReference type="EMBL" id="JADKMA010000016">
    <property type="protein sequence ID" value="MBO8191119.1"/>
    <property type="molecule type" value="Genomic_DNA"/>
</dbReference>
<evidence type="ECO:0000256" key="2">
    <source>
        <dbReference type="ARBA" id="ARBA00022723"/>
    </source>
</evidence>
<keyword evidence="8" id="KW-1185">Reference proteome</keyword>
<dbReference type="InterPro" id="IPR019996">
    <property type="entry name" value="Salicylate_synthase"/>
</dbReference>
<dbReference type="NCBIfam" id="TIGR03494">
    <property type="entry name" value="salicyl_syn"/>
    <property type="match status" value="1"/>
</dbReference>
<dbReference type="Gene3D" id="3.60.120.10">
    <property type="entry name" value="Anthranilate synthase"/>
    <property type="match status" value="1"/>
</dbReference>
<comment type="caution">
    <text evidence="7">The sequence shown here is derived from an EMBL/GenBank/DDBJ whole genome shotgun (WGS) entry which is preliminary data.</text>
</comment>